<dbReference type="Pfam" id="PF01263">
    <property type="entry name" value="Aldose_epim"/>
    <property type="match status" value="1"/>
</dbReference>
<reference evidence="1 2" key="1">
    <citation type="submission" date="2016-10" db="EMBL/GenBank/DDBJ databases">
        <authorList>
            <person name="de Groot N.N."/>
        </authorList>
    </citation>
    <scope>NUCLEOTIDE SEQUENCE [LARGE SCALE GENOMIC DNA]</scope>
    <source>
        <strain evidence="1 2">CGMCC 4.3510</strain>
    </source>
</reference>
<sequence>MTRPGYPRGVSNETKLTAGDAELTLRPDQGCRIASLKVGGTELLRQGDKFGAFLMVPWCGRTENGVFRNGGVTHQLPVDAPPHAIHGTGRHTAWREAAPTTGTTAAYYFDLAEPWPYPGRVTHTVELAPQSVKLTLSVEAAADGDSFPAQAGWHPWWLRNLGQGGQDVELAFSAAWQEERGDNHLPNGNRIDPVPGPWDDCFGMPDGVDVTLTWPAEMKVRVNSAAEWAVVYTEQPEAVCVEPQSGPPNGLNTLPRLVTPIDPLEISTVWSWERIG</sequence>
<protein>
    <submittedName>
        <fullName evidence="1">Aldose 1-epimerase</fullName>
    </submittedName>
</protein>
<dbReference type="InterPro" id="IPR011013">
    <property type="entry name" value="Gal_mutarotase_sf_dom"/>
</dbReference>
<proteinExistence type="predicted"/>
<organism evidence="1 2">
    <name type="scientific">Actinacidiphila alni</name>
    <dbReference type="NCBI Taxonomy" id="380248"/>
    <lineage>
        <taxon>Bacteria</taxon>
        <taxon>Bacillati</taxon>
        <taxon>Actinomycetota</taxon>
        <taxon>Actinomycetes</taxon>
        <taxon>Kitasatosporales</taxon>
        <taxon>Streptomycetaceae</taxon>
        <taxon>Actinacidiphila</taxon>
    </lineage>
</organism>
<dbReference type="AlphaFoldDB" id="A0A1I2KVT5"/>
<dbReference type="InterPro" id="IPR014718">
    <property type="entry name" value="GH-type_carb-bd"/>
</dbReference>
<dbReference type="InterPro" id="IPR008183">
    <property type="entry name" value="Aldose_1/G6P_1-epimerase"/>
</dbReference>
<keyword evidence="2" id="KW-1185">Reference proteome</keyword>
<dbReference type="Proteomes" id="UP000199323">
    <property type="component" value="Unassembled WGS sequence"/>
</dbReference>
<dbReference type="EMBL" id="FONG01000025">
    <property type="protein sequence ID" value="SFF71045.1"/>
    <property type="molecule type" value="Genomic_DNA"/>
</dbReference>
<name>A0A1I2KVT5_9ACTN</name>
<dbReference type="GO" id="GO:0005975">
    <property type="term" value="P:carbohydrate metabolic process"/>
    <property type="evidence" value="ECO:0007669"/>
    <property type="project" value="InterPro"/>
</dbReference>
<dbReference type="GO" id="GO:0030246">
    <property type="term" value="F:carbohydrate binding"/>
    <property type="evidence" value="ECO:0007669"/>
    <property type="project" value="InterPro"/>
</dbReference>
<gene>
    <name evidence="1" type="ORF">SAMN05216251_12559</name>
</gene>
<accession>A0A1I2KVT5</accession>
<dbReference type="GO" id="GO:0016853">
    <property type="term" value="F:isomerase activity"/>
    <property type="evidence" value="ECO:0007669"/>
    <property type="project" value="InterPro"/>
</dbReference>
<dbReference type="Gene3D" id="2.70.98.10">
    <property type="match status" value="1"/>
</dbReference>
<evidence type="ECO:0000313" key="2">
    <source>
        <dbReference type="Proteomes" id="UP000199323"/>
    </source>
</evidence>
<dbReference type="STRING" id="380248.SAMN05216251_12559"/>
<dbReference type="SUPFAM" id="SSF74650">
    <property type="entry name" value="Galactose mutarotase-like"/>
    <property type="match status" value="1"/>
</dbReference>
<evidence type="ECO:0000313" key="1">
    <source>
        <dbReference type="EMBL" id="SFF71045.1"/>
    </source>
</evidence>